<sequence>MFGKFFNKPRKEEEKSFQGGWNEEEGVYYAKGTFDDEVEYNNEIICIINKCDYNMEDMNDAMDDKDYIRAEKVRLQWKKDLQHYINEVKQLGAYEGDNSFIEAAIKFFLFYDELMDNGYKILIQLRTEGKRGTPEEQAQLNENNKRIQKNMDKLNRFSDEFLERHGYEADDEEDDDYDDEPSVNYGGFVNPFMNMKHDTNNPLLQPIHGVSLEDYAAAAANMANGMTDEQVCKRLGIELPVWDEANQLWIKRMQQDTSFVVMSLYGQYFGQAHLHPKLGKQTNSQSNEDYLTRISTDEKFYYELCGARQAAYEAGLDGAKWIEDNYGISLGDFQSVAMKWMSNMINMLPYQQQKQKEYAKKFAEENGGNIADNIEF</sequence>
<dbReference type="EMBL" id="CDOG01000023">
    <property type="protein sequence ID" value="CEN38604.1"/>
    <property type="molecule type" value="Genomic_DNA"/>
</dbReference>
<dbReference type="InterPro" id="IPR046728">
    <property type="entry name" value="DUF6620"/>
</dbReference>
<evidence type="ECO:0000313" key="1">
    <source>
        <dbReference type="EMBL" id="CEN38604.1"/>
    </source>
</evidence>
<dbReference type="AlphaFoldDB" id="A0A0B7HIX7"/>
<evidence type="ECO:0000313" key="2">
    <source>
        <dbReference type="Proteomes" id="UP000038083"/>
    </source>
</evidence>
<dbReference type="Pfam" id="PF20325">
    <property type="entry name" value="DUF6620"/>
    <property type="match status" value="1"/>
</dbReference>
<name>A0A0B7HIX7_9FLAO</name>
<dbReference type="Proteomes" id="UP000038083">
    <property type="component" value="Unassembled WGS sequence"/>
</dbReference>
<reference evidence="1 2" key="1">
    <citation type="submission" date="2015-01" db="EMBL/GenBank/DDBJ databases">
        <authorList>
            <person name="MANFREDI Pablo"/>
        </authorList>
    </citation>
    <scope>NUCLEOTIDE SEQUENCE [LARGE SCALE GENOMIC DNA]</scope>
    <source>
        <strain evidence="1 2">Ccy74</strain>
    </source>
</reference>
<gene>
    <name evidence="1" type="ORF">CCYN74_30207</name>
</gene>
<dbReference type="RefSeq" id="WP_018278689.1">
    <property type="nucleotide sequence ID" value="NZ_CDOF01000022.1"/>
</dbReference>
<protein>
    <submittedName>
        <fullName evidence="1">Uncharacterized protein</fullName>
    </submittedName>
</protein>
<proteinExistence type="predicted"/>
<organism evidence="1 2">
    <name type="scientific">Capnocytophaga cynodegmi</name>
    <dbReference type="NCBI Taxonomy" id="28189"/>
    <lineage>
        <taxon>Bacteria</taxon>
        <taxon>Pseudomonadati</taxon>
        <taxon>Bacteroidota</taxon>
        <taxon>Flavobacteriia</taxon>
        <taxon>Flavobacteriales</taxon>
        <taxon>Flavobacteriaceae</taxon>
        <taxon>Capnocytophaga</taxon>
    </lineage>
</organism>
<accession>A0A0B7HIX7</accession>